<dbReference type="InterPro" id="IPR011990">
    <property type="entry name" value="TPR-like_helical_dom_sf"/>
</dbReference>
<dbReference type="PANTHER" id="PTHR21393:SF0">
    <property type="entry name" value="SMALL RIBOSOMAL SUBUNIT PROTEIN MS27"/>
    <property type="match status" value="1"/>
</dbReference>
<keyword evidence="12" id="KW-0496">Mitochondrion</keyword>
<organism evidence="19 20">
    <name type="scientific">Triplophysa rosa</name>
    <name type="common">Cave loach</name>
    <dbReference type="NCBI Taxonomy" id="992332"/>
    <lineage>
        <taxon>Eukaryota</taxon>
        <taxon>Metazoa</taxon>
        <taxon>Chordata</taxon>
        <taxon>Craniata</taxon>
        <taxon>Vertebrata</taxon>
        <taxon>Euteleostomi</taxon>
        <taxon>Actinopterygii</taxon>
        <taxon>Neopterygii</taxon>
        <taxon>Teleostei</taxon>
        <taxon>Ostariophysi</taxon>
        <taxon>Cypriniformes</taxon>
        <taxon>Nemacheilidae</taxon>
        <taxon>Triplophysa</taxon>
    </lineage>
</organism>
<evidence type="ECO:0000256" key="11">
    <source>
        <dbReference type="ARBA" id="ARBA00023054"/>
    </source>
</evidence>
<evidence type="ECO:0000256" key="3">
    <source>
        <dbReference type="ARBA" id="ARBA00022490"/>
    </source>
</evidence>
<keyword evidence="4" id="KW-0820">tRNA-binding</keyword>
<evidence type="ECO:0000256" key="2">
    <source>
        <dbReference type="ARBA" id="ARBA00004496"/>
    </source>
</evidence>
<keyword evidence="13" id="KW-0687">Ribonucleoprotein</keyword>
<name>A0A9W7TLM3_TRIRA</name>
<keyword evidence="5" id="KW-0699">rRNA-binding</keyword>
<dbReference type="GO" id="GO:0005743">
    <property type="term" value="C:mitochondrial inner membrane"/>
    <property type="evidence" value="ECO:0007669"/>
    <property type="project" value="UniProtKB-ARBA"/>
</dbReference>
<gene>
    <name evidence="19" type="ORF">IRJ41_024280</name>
</gene>
<keyword evidence="10 19" id="KW-0689">Ribosomal protein</keyword>
<keyword evidence="3" id="KW-0963">Cytoplasm</keyword>
<evidence type="ECO:0000256" key="8">
    <source>
        <dbReference type="ARBA" id="ARBA00022884"/>
    </source>
</evidence>
<sequence>MAASILKRCLIPVQTFSKCVSHRSIVRRCLLSAAYTDATVWDQRRKDPQNIAQLASLMDRTYERKFPVSSLTMARFIDNISSREEVDQAEYYLYKFRHSPNCWYLRDWTIHSWFRHCLKYGAREKALYFLKNKVQFGTFPDEFTFNLLIDSFVKDEDFRGACSVVEEVMLQESFEKISTQILCLYALSRYLNTKPELSWQEERNTGASLLLAGLKQENSVGFSARLLGCALIGKVELSRGIHSVFHQMPLIWTSGYLGRALVVMETVCSDVTDVKLSKEVLDQMEKILEDLSTSHQDSSDSESDDEVLLDEPDEEEREKLPQYINRFKELRKQLEVQDKSDKRSLESLTSVLSQQTLSRCEESDISEYRARLHHWETERQQLIQRETDMRHNAQREKEMRQTAGAGGPVK</sequence>
<keyword evidence="9" id="KW-0809">Transit peptide</keyword>
<dbReference type="InterPro" id="IPR034913">
    <property type="entry name" value="mS27/PTCD2"/>
</dbReference>
<evidence type="ECO:0000256" key="5">
    <source>
        <dbReference type="ARBA" id="ARBA00022730"/>
    </source>
</evidence>
<feature type="compositionally biased region" description="Basic and acidic residues" evidence="18">
    <location>
        <begin position="386"/>
        <end position="400"/>
    </location>
</feature>
<keyword evidence="6" id="KW-0677">Repeat</keyword>
<comment type="subcellular location">
    <subcellularLocation>
        <location evidence="2">Cytoplasm</location>
    </subcellularLocation>
    <subcellularLocation>
        <location evidence="1">Mitochondrion</location>
    </subcellularLocation>
</comment>
<dbReference type="Proteomes" id="UP001059041">
    <property type="component" value="Linkage Group LG17"/>
</dbReference>
<dbReference type="OrthoDB" id="19830at2759"/>
<comment type="similarity">
    <text evidence="14">Belongs to the mitochondrion-specific ribosomal protein mS27 family.</text>
</comment>
<evidence type="ECO:0000256" key="13">
    <source>
        <dbReference type="ARBA" id="ARBA00023274"/>
    </source>
</evidence>
<accession>A0A9W7TLM3</accession>
<evidence type="ECO:0000256" key="17">
    <source>
        <dbReference type="ARBA" id="ARBA00075386"/>
    </source>
</evidence>
<dbReference type="GO" id="GO:0019843">
    <property type="term" value="F:rRNA binding"/>
    <property type="evidence" value="ECO:0007669"/>
    <property type="project" value="UniProtKB-KW"/>
</dbReference>
<keyword evidence="7" id="KW-0810">Translation regulation</keyword>
<evidence type="ECO:0000256" key="16">
    <source>
        <dbReference type="ARBA" id="ARBA00074987"/>
    </source>
</evidence>
<dbReference type="GO" id="GO:0005763">
    <property type="term" value="C:mitochondrial small ribosomal subunit"/>
    <property type="evidence" value="ECO:0007669"/>
    <property type="project" value="UniProtKB-ARBA"/>
</dbReference>
<proteinExistence type="inferred from homology"/>
<dbReference type="FunFam" id="1.25.40.10:FF:000232">
    <property type="entry name" value="28S ribosomal protein S27, mitochondrial"/>
    <property type="match status" value="1"/>
</dbReference>
<protein>
    <recommendedName>
        <fullName evidence="15">Small ribosomal subunit protein mS27</fullName>
    </recommendedName>
    <alternativeName>
        <fullName evidence="17">28S ribosomal protein S27, mitochondrial</fullName>
    </alternativeName>
    <alternativeName>
        <fullName evidence="16">Mitochondrial ribosomal protein S27</fullName>
    </alternativeName>
</protein>
<evidence type="ECO:0000256" key="10">
    <source>
        <dbReference type="ARBA" id="ARBA00022980"/>
    </source>
</evidence>
<keyword evidence="8" id="KW-0694">RNA-binding</keyword>
<dbReference type="PANTHER" id="PTHR21393">
    <property type="entry name" value="MITOCHONDRIAL 28S RIBOSOMAL PROTEIN S27"/>
    <property type="match status" value="1"/>
</dbReference>
<evidence type="ECO:0000313" key="20">
    <source>
        <dbReference type="Proteomes" id="UP001059041"/>
    </source>
</evidence>
<dbReference type="EMBL" id="JAFHDT010000017">
    <property type="protein sequence ID" value="KAI7798292.1"/>
    <property type="molecule type" value="Genomic_DNA"/>
</dbReference>
<comment type="caution">
    <text evidence="19">The sequence shown here is derived from an EMBL/GenBank/DDBJ whole genome shotgun (WGS) entry which is preliminary data.</text>
</comment>
<evidence type="ECO:0000256" key="9">
    <source>
        <dbReference type="ARBA" id="ARBA00022946"/>
    </source>
</evidence>
<dbReference type="AlphaFoldDB" id="A0A9W7TLM3"/>
<evidence type="ECO:0000256" key="4">
    <source>
        <dbReference type="ARBA" id="ARBA00022555"/>
    </source>
</evidence>
<evidence type="ECO:0000313" key="19">
    <source>
        <dbReference type="EMBL" id="KAI7798292.1"/>
    </source>
</evidence>
<reference evidence="19" key="1">
    <citation type="submission" date="2021-02" db="EMBL/GenBank/DDBJ databases">
        <title>Comparative genomics reveals that relaxation of natural selection precedes convergent phenotypic evolution of cavefish.</title>
        <authorList>
            <person name="Peng Z."/>
        </authorList>
    </citation>
    <scope>NUCLEOTIDE SEQUENCE</scope>
    <source>
        <tissue evidence="19">Muscle</tissue>
    </source>
</reference>
<dbReference type="InterPro" id="IPR019266">
    <property type="entry name" value="Ribosomal_mS27"/>
</dbReference>
<evidence type="ECO:0000256" key="14">
    <source>
        <dbReference type="ARBA" id="ARBA00061536"/>
    </source>
</evidence>
<dbReference type="GO" id="GO:0006417">
    <property type="term" value="P:regulation of translation"/>
    <property type="evidence" value="ECO:0007669"/>
    <property type="project" value="UniProtKB-KW"/>
</dbReference>
<evidence type="ECO:0000256" key="18">
    <source>
        <dbReference type="SAM" id="MobiDB-lite"/>
    </source>
</evidence>
<keyword evidence="20" id="KW-1185">Reference proteome</keyword>
<evidence type="ECO:0000256" key="12">
    <source>
        <dbReference type="ARBA" id="ARBA00023128"/>
    </source>
</evidence>
<evidence type="ECO:0000256" key="6">
    <source>
        <dbReference type="ARBA" id="ARBA00022737"/>
    </source>
</evidence>
<keyword evidence="11" id="KW-0175">Coiled coil</keyword>
<evidence type="ECO:0000256" key="7">
    <source>
        <dbReference type="ARBA" id="ARBA00022845"/>
    </source>
</evidence>
<feature type="region of interest" description="Disordered" evidence="18">
    <location>
        <begin position="291"/>
        <end position="320"/>
    </location>
</feature>
<evidence type="ECO:0000256" key="1">
    <source>
        <dbReference type="ARBA" id="ARBA00004173"/>
    </source>
</evidence>
<feature type="compositionally biased region" description="Acidic residues" evidence="18">
    <location>
        <begin position="299"/>
        <end position="316"/>
    </location>
</feature>
<dbReference type="Pfam" id="PF10037">
    <property type="entry name" value="MRP-S27"/>
    <property type="match status" value="1"/>
</dbReference>
<feature type="region of interest" description="Disordered" evidence="18">
    <location>
        <begin position="386"/>
        <end position="410"/>
    </location>
</feature>
<dbReference type="GO" id="GO:0000049">
    <property type="term" value="F:tRNA binding"/>
    <property type="evidence" value="ECO:0007669"/>
    <property type="project" value="UniProtKB-KW"/>
</dbReference>
<dbReference type="Gene3D" id="1.25.40.10">
    <property type="entry name" value="Tetratricopeptide repeat domain"/>
    <property type="match status" value="1"/>
</dbReference>
<evidence type="ECO:0000256" key="15">
    <source>
        <dbReference type="ARBA" id="ARBA00069223"/>
    </source>
</evidence>